<dbReference type="PROSITE" id="PS51063">
    <property type="entry name" value="HTH_CRP_2"/>
    <property type="match status" value="1"/>
</dbReference>
<gene>
    <name evidence="6" type="ORF">ACTOB_007668</name>
</gene>
<evidence type="ECO:0000256" key="3">
    <source>
        <dbReference type="ARBA" id="ARBA00023163"/>
    </source>
</evidence>
<name>A0ABY8WEK5_9ACTN</name>
<evidence type="ECO:0000313" key="6">
    <source>
        <dbReference type="EMBL" id="WIM95551.1"/>
    </source>
</evidence>
<evidence type="ECO:0000259" key="4">
    <source>
        <dbReference type="PROSITE" id="PS50042"/>
    </source>
</evidence>
<dbReference type="InterPro" id="IPR012318">
    <property type="entry name" value="HTH_CRP"/>
</dbReference>
<keyword evidence="3" id="KW-0804">Transcription</keyword>
<evidence type="ECO:0000256" key="1">
    <source>
        <dbReference type="ARBA" id="ARBA00023015"/>
    </source>
</evidence>
<sequence length="214" mass="23305">MASWSTADWTALVECGVRRSFRPGQHLLRQGEEGSWVAALLHGRVRVTYAAAPGQEILLAVRGPGDLLGEFGYGDREPRSASALALEPCVASLVTDQRFTAWLTTRRIRAHLDRYVLAKTREAADLAWRLTRCRPAQRLAALVLTIVAADGARSGPATVPMSQAELAEAIGVARSSVTPILADWKARGLVAIERSHMTVLSLDALRRERTAPDM</sequence>
<dbReference type="Pfam" id="PF13545">
    <property type="entry name" value="HTH_Crp_2"/>
    <property type="match status" value="1"/>
</dbReference>
<dbReference type="PROSITE" id="PS50042">
    <property type="entry name" value="CNMP_BINDING_3"/>
    <property type="match status" value="1"/>
</dbReference>
<keyword evidence="1" id="KW-0805">Transcription regulation</keyword>
<dbReference type="InterPro" id="IPR050397">
    <property type="entry name" value="Env_Response_Regulators"/>
</dbReference>
<dbReference type="SUPFAM" id="SSF46785">
    <property type="entry name" value="Winged helix' DNA-binding domain"/>
    <property type="match status" value="1"/>
</dbReference>
<dbReference type="Pfam" id="PF00027">
    <property type="entry name" value="cNMP_binding"/>
    <property type="match status" value="1"/>
</dbReference>
<dbReference type="RefSeq" id="WP_284916867.1">
    <property type="nucleotide sequence ID" value="NZ_CP126980.1"/>
</dbReference>
<keyword evidence="2" id="KW-0238">DNA-binding</keyword>
<organism evidence="6 7">
    <name type="scientific">Actinoplanes oblitus</name>
    <dbReference type="NCBI Taxonomy" id="3040509"/>
    <lineage>
        <taxon>Bacteria</taxon>
        <taxon>Bacillati</taxon>
        <taxon>Actinomycetota</taxon>
        <taxon>Actinomycetes</taxon>
        <taxon>Micromonosporales</taxon>
        <taxon>Micromonosporaceae</taxon>
        <taxon>Actinoplanes</taxon>
    </lineage>
</organism>
<keyword evidence="7" id="KW-1185">Reference proteome</keyword>
<dbReference type="InterPro" id="IPR018490">
    <property type="entry name" value="cNMP-bd_dom_sf"/>
</dbReference>
<dbReference type="SUPFAM" id="SSF51206">
    <property type="entry name" value="cAMP-binding domain-like"/>
    <property type="match status" value="1"/>
</dbReference>
<evidence type="ECO:0000313" key="7">
    <source>
        <dbReference type="Proteomes" id="UP001240150"/>
    </source>
</evidence>
<dbReference type="Gene3D" id="2.60.120.10">
    <property type="entry name" value="Jelly Rolls"/>
    <property type="match status" value="1"/>
</dbReference>
<feature type="domain" description="HTH crp-type" evidence="5">
    <location>
        <begin position="133"/>
        <end position="203"/>
    </location>
</feature>
<dbReference type="InterPro" id="IPR000595">
    <property type="entry name" value="cNMP-bd_dom"/>
</dbReference>
<dbReference type="SMART" id="SM00419">
    <property type="entry name" value="HTH_CRP"/>
    <property type="match status" value="1"/>
</dbReference>
<accession>A0ABY8WEK5</accession>
<evidence type="ECO:0000256" key="2">
    <source>
        <dbReference type="ARBA" id="ARBA00023125"/>
    </source>
</evidence>
<dbReference type="CDD" id="cd00038">
    <property type="entry name" value="CAP_ED"/>
    <property type="match status" value="1"/>
</dbReference>
<dbReference type="EMBL" id="CP126980">
    <property type="protein sequence ID" value="WIM95551.1"/>
    <property type="molecule type" value="Genomic_DNA"/>
</dbReference>
<dbReference type="InterPro" id="IPR014710">
    <property type="entry name" value="RmlC-like_jellyroll"/>
</dbReference>
<dbReference type="PANTHER" id="PTHR24567">
    <property type="entry name" value="CRP FAMILY TRANSCRIPTIONAL REGULATORY PROTEIN"/>
    <property type="match status" value="1"/>
</dbReference>
<evidence type="ECO:0000259" key="5">
    <source>
        <dbReference type="PROSITE" id="PS51063"/>
    </source>
</evidence>
<dbReference type="Proteomes" id="UP001240150">
    <property type="component" value="Chromosome"/>
</dbReference>
<dbReference type="SMART" id="SM00100">
    <property type="entry name" value="cNMP"/>
    <property type="match status" value="1"/>
</dbReference>
<dbReference type="InterPro" id="IPR036390">
    <property type="entry name" value="WH_DNA-bd_sf"/>
</dbReference>
<feature type="domain" description="Cyclic nucleotide-binding" evidence="4">
    <location>
        <begin position="1"/>
        <end position="99"/>
    </location>
</feature>
<protein>
    <submittedName>
        <fullName evidence="6">Crp/Fnr family transcriptional regulator</fullName>
    </submittedName>
</protein>
<proteinExistence type="predicted"/>
<reference evidence="6 7" key="1">
    <citation type="submission" date="2023-06" db="EMBL/GenBank/DDBJ databases">
        <authorList>
            <person name="Yushchuk O."/>
            <person name="Binda E."/>
            <person name="Ruckert-Reed C."/>
            <person name="Fedorenko V."/>
            <person name="Kalinowski J."/>
            <person name="Marinelli F."/>
        </authorList>
    </citation>
    <scope>NUCLEOTIDE SEQUENCE [LARGE SCALE GENOMIC DNA]</scope>
    <source>
        <strain evidence="6 7">NRRL 3884</strain>
    </source>
</reference>
<dbReference type="PANTHER" id="PTHR24567:SF74">
    <property type="entry name" value="HTH-TYPE TRANSCRIPTIONAL REGULATOR ARCR"/>
    <property type="match status" value="1"/>
</dbReference>